<organism evidence="4 5">
    <name type="scientific">Allohahella marinimesophila</name>
    <dbReference type="NCBI Taxonomy" id="1054972"/>
    <lineage>
        <taxon>Bacteria</taxon>
        <taxon>Pseudomonadati</taxon>
        <taxon>Pseudomonadota</taxon>
        <taxon>Gammaproteobacteria</taxon>
        <taxon>Oceanospirillales</taxon>
        <taxon>Hahellaceae</taxon>
        <taxon>Allohahella</taxon>
    </lineage>
</organism>
<dbReference type="InterPro" id="IPR010987">
    <property type="entry name" value="Glutathione-S-Trfase_C-like"/>
</dbReference>
<comment type="similarity">
    <text evidence="1">Belongs to the GST superfamily.</text>
</comment>
<gene>
    <name evidence="4" type="ORF">GCM10022278_08080</name>
</gene>
<keyword evidence="5" id="KW-1185">Reference proteome</keyword>
<dbReference type="Proteomes" id="UP001501337">
    <property type="component" value="Unassembled WGS sequence"/>
</dbReference>
<dbReference type="InterPro" id="IPR036249">
    <property type="entry name" value="Thioredoxin-like_sf"/>
</dbReference>
<dbReference type="CDD" id="cd03189">
    <property type="entry name" value="GST_C_GTT1_like"/>
    <property type="match status" value="1"/>
</dbReference>
<dbReference type="Gene3D" id="1.20.1050.10">
    <property type="match status" value="1"/>
</dbReference>
<reference evidence="5" key="1">
    <citation type="journal article" date="2019" name="Int. J. Syst. Evol. Microbiol.">
        <title>The Global Catalogue of Microorganisms (GCM) 10K type strain sequencing project: providing services to taxonomists for standard genome sequencing and annotation.</title>
        <authorList>
            <consortium name="The Broad Institute Genomics Platform"/>
            <consortium name="The Broad Institute Genome Sequencing Center for Infectious Disease"/>
            <person name="Wu L."/>
            <person name="Ma J."/>
        </authorList>
    </citation>
    <scope>NUCLEOTIDE SEQUENCE [LARGE SCALE GENOMIC DNA]</scope>
    <source>
        <strain evidence="5">JCM 17555</strain>
    </source>
</reference>
<dbReference type="EMBL" id="BAABBO010000001">
    <property type="protein sequence ID" value="GAA3951305.1"/>
    <property type="molecule type" value="Genomic_DNA"/>
</dbReference>
<dbReference type="InterPro" id="IPR036282">
    <property type="entry name" value="Glutathione-S-Trfase_C_sf"/>
</dbReference>
<dbReference type="InterPro" id="IPR004045">
    <property type="entry name" value="Glutathione_S-Trfase_N"/>
</dbReference>
<dbReference type="Pfam" id="PF00043">
    <property type="entry name" value="GST_C"/>
    <property type="match status" value="1"/>
</dbReference>
<proteinExistence type="inferred from homology"/>
<evidence type="ECO:0000259" key="3">
    <source>
        <dbReference type="PROSITE" id="PS50405"/>
    </source>
</evidence>
<dbReference type="Pfam" id="PF02798">
    <property type="entry name" value="GST_N"/>
    <property type="match status" value="1"/>
</dbReference>
<dbReference type="Gene3D" id="3.40.30.10">
    <property type="entry name" value="Glutaredoxin"/>
    <property type="match status" value="1"/>
</dbReference>
<dbReference type="SFLD" id="SFLDG01150">
    <property type="entry name" value="Main.1:_Beta-like"/>
    <property type="match status" value="1"/>
</dbReference>
<name>A0ABP7NP54_9GAMM</name>
<dbReference type="PROSITE" id="PS50404">
    <property type="entry name" value="GST_NTER"/>
    <property type="match status" value="1"/>
</dbReference>
<dbReference type="SUPFAM" id="SSF52833">
    <property type="entry name" value="Thioredoxin-like"/>
    <property type="match status" value="1"/>
</dbReference>
<dbReference type="SFLD" id="SFLDS00019">
    <property type="entry name" value="Glutathione_Transferase_(cytos"/>
    <property type="match status" value="1"/>
</dbReference>
<evidence type="ECO:0000313" key="4">
    <source>
        <dbReference type="EMBL" id="GAA3951305.1"/>
    </source>
</evidence>
<feature type="domain" description="GST N-terminal" evidence="2">
    <location>
        <begin position="1"/>
        <end position="83"/>
    </location>
</feature>
<evidence type="ECO:0000256" key="1">
    <source>
        <dbReference type="RuleBase" id="RU003494"/>
    </source>
</evidence>
<evidence type="ECO:0000259" key="2">
    <source>
        <dbReference type="PROSITE" id="PS50404"/>
    </source>
</evidence>
<dbReference type="PROSITE" id="PS50405">
    <property type="entry name" value="GST_CTER"/>
    <property type="match status" value="1"/>
</dbReference>
<dbReference type="CDD" id="cd03046">
    <property type="entry name" value="GST_N_GTT1_like"/>
    <property type="match status" value="1"/>
</dbReference>
<protein>
    <submittedName>
        <fullName evidence="4">Glutathione S-transferase</fullName>
    </submittedName>
</protein>
<feature type="domain" description="GST C-terminal" evidence="3">
    <location>
        <begin position="98"/>
        <end position="233"/>
    </location>
</feature>
<dbReference type="InterPro" id="IPR040079">
    <property type="entry name" value="Glutathione_S-Trfase"/>
</dbReference>
<dbReference type="InterPro" id="IPR004046">
    <property type="entry name" value="GST_C"/>
</dbReference>
<dbReference type="PANTHER" id="PTHR44051:SF9">
    <property type="entry name" value="GLUTATHIONE S-TRANSFERASE 1"/>
    <property type="match status" value="1"/>
</dbReference>
<dbReference type="SUPFAM" id="SSF47616">
    <property type="entry name" value="GST C-terminal domain-like"/>
    <property type="match status" value="1"/>
</dbReference>
<dbReference type="SFLD" id="SFLDG00358">
    <property type="entry name" value="Main_(cytGST)"/>
    <property type="match status" value="1"/>
</dbReference>
<sequence>MITVHHLNNSRSQRILWLLEELGIDYEVKRYERDPKTMAAPASLKKVHPLGKSPVITDDANGQTIAESGAIVEYLAECYGTRDRGDEPLLPERKGGKLDKDYWDCRYWLHYAEGSLMPPLLVGLITAKLRATKMPFFAKPIAKKIADQIDQTFTQPRLKEHFGFVNEHLAGKTWFAGNHLTAADIQMSFPLEAAAARGMIDGKYPNITQFVDMIHDRPAYKAALERGGEYDYA</sequence>
<dbReference type="PANTHER" id="PTHR44051">
    <property type="entry name" value="GLUTATHIONE S-TRANSFERASE-RELATED"/>
    <property type="match status" value="1"/>
</dbReference>
<accession>A0ABP7NP54</accession>
<comment type="caution">
    <text evidence="4">The sequence shown here is derived from an EMBL/GenBank/DDBJ whole genome shotgun (WGS) entry which is preliminary data.</text>
</comment>
<dbReference type="RefSeq" id="WP_344803513.1">
    <property type="nucleotide sequence ID" value="NZ_BAABBO010000001.1"/>
</dbReference>
<evidence type="ECO:0000313" key="5">
    <source>
        <dbReference type="Proteomes" id="UP001501337"/>
    </source>
</evidence>